<feature type="region of interest" description="Disordered" evidence="1">
    <location>
        <begin position="1"/>
        <end position="20"/>
    </location>
</feature>
<comment type="caution">
    <text evidence="4">The sequence shown here is derived from an EMBL/GenBank/DDBJ whole genome shotgun (WGS) entry which is preliminary data.</text>
</comment>
<dbReference type="Gene3D" id="2.60.40.10">
    <property type="entry name" value="Immunoglobulins"/>
    <property type="match status" value="1"/>
</dbReference>
<gene>
    <name evidence="4" type="ORF">F0P96_04810</name>
</gene>
<dbReference type="InterPro" id="IPR058692">
    <property type="entry name" value="Fn3_SaeA_2nd"/>
</dbReference>
<dbReference type="PANTHER" id="PTHR43405">
    <property type="entry name" value="GLYCOSYL HYDROLASE DIGH"/>
    <property type="match status" value="1"/>
</dbReference>
<protein>
    <submittedName>
        <fullName evidence="4">Family 10 glycosylhydrolase</fullName>
    </submittedName>
</protein>
<evidence type="ECO:0000256" key="1">
    <source>
        <dbReference type="SAM" id="MobiDB-lite"/>
    </source>
</evidence>
<evidence type="ECO:0000259" key="2">
    <source>
        <dbReference type="Pfam" id="PF02638"/>
    </source>
</evidence>
<dbReference type="InterPro" id="IPR013783">
    <property type="entry name" value="Ig-like_fold"/>
</dbReference>
<evidence type="ECO:0000313" key="5">
    <source>
        <dbReference type="Proteomes" id="UP000326380"/>
    </source>
</evidence>
<organism evidence="4 5">
    <name type="scientific">Hymenobacter busanensis</name>
    <dbReference type="NCBI Taxonomy" id="2607656"/>
    <lineage>
        <taxon>Bacteria</taxon>
        <taxon>Pseudomonadati</taxon>
        <taxon>Bacteroidota</taxon>
        <taxon>Cytophagia</taxon>
        <taxon>Cytophagales</taxon>
        <taxon>Hymenobacteraceae</taxon>
        <taxon>Hymenobacter</taxon>
    </lineage>
</organism>
<dbReference type="Proteomes" id="UP000326380">
    <property type="component" value="Unassembled WGS sequence"/>
</dbReference>
<evidence type="ECO:0000313" key="4">
    <source>
        <dbReference type="EMBL" id="KAA9338735.1"/>
    </source>
</evidence>
<proteinExistence type="predicted"/>
<feature type="domain" description="SaeA second Fn3-like" evidence="3">
    <location>
        <begin position="411"/>
        <end position="500"/>
    </location>
</feature>
<feature type="domain" description="Glycosyl hydrolase-like 10" evidence="2">
    <location>
        <begin position="26"/>
        <end position="343"/>
    </location>
</feature>
<dbReference type="InterPro" id="IPR003790">
    <property type="entry name" value="GHL10"/>
</dbReference>
<dbReference type="Gene3D" id="3.20.20.80">
    <property type="entry name" value="Glycosidases"/>
    <property type="match status" value="1"/>
</dbReference>
<accession>A0A7L5A4H0</accession>
<dbReference type="Pfam" id="PF25833">
    <property type="entry name" value="Fn3_SaeA_3rd"/>
    <property type="match status" value="1"/>
</dbReference>
<dbReference type="Pfam" id="PF02638">
    <property type="entry name" value="GHL10"/>
    <property type="match status" value="1"/>
</dbReference>
<evidence type="ECO:0000259" key="3">
    <source>
        <dbReference type="Pfam" id="PF25833"/>
    </source>
</evidence>
<dbReference type="EMBL" id="VTWU01000002">
    <property type="protein sequence ID" value="KAA9338735.1"/>
    <property type="molecule type" value="Genomic_DNA"/>
</dbReference>
<name>A0A7L5A4H0_9BACT</name>
<sequence length="577" mass="65462">MASPGVAAGKTGVITTPVPSAPPKRELRGVWIATVENIDWPSRRDLTPEQQRKEYRRLLDAEQRAGINAVFVQVRPASDAFYKSDLEPWSKWLSGRQGKDPGWDPLPFLIDEAHQRGMEFHAWFNPYRASMDSVTSRLAPSHPYRKHPEWFLRYSGKLLYNPGLPEVRAYITRVIQDVVRRYDIDGVHFDDYFYPYPESGQTIHDEQAFAQYNPDRLSLPDWRRRNVNQLVQQVHDSIDSAKRWVKFGISPFGVWMNQASHPEGSATNAFQGYSGLYADAREWLQQGWVDYVLPQLYWSSNLRVAQYPVLLEWWARNRFERHLYIGQGAYRMLESTRSDTTWRNPRELPKQVRLNRSYPTDVSGSVFFSAKSVVANPLHTTDSLRLNLFRYPALLPTMPWKDAVPPRAPEQLQLTRASGSVVTLAWRSGPAAADGDSARAFVVYRFARGERPTPDNPARILAIQPRLTRTQHAFVDTTARWGIEYAYYVTALDRLHNESRPVNVSTLGSAAGPVLAQAEPEKPAAPAVTPPASAPVATAPVQPVRPAVTRPTTTGTSKVKVVTKKKKRGFFRRLFGG</sequence>
<dbReference type="SUPFAM" id="SSF49265">
    <property type="entry name" value="Fibronectin type III"/>
    <property type="match status" value="1"/>
</dbReference>
<dbReference type="SUPFAM" id="SSF51445">
    <property type="entry name" value="(Trans)glycosidases"/>
    <property type="match status" value="1"/>
</dbReference>
<keyword evidence="5" id="KW-1185">Reference proteome</keyword>
<dbReference type="PANTHER" id="PTHR43405:SF1">
    <property type="entry name" value="GLYCOSYL HYDROLASE DIGH"/>
    <property type="match status" value="1"/>
</dbReference>
<feature type="compositionally biased region" description="Low complexity" evidence="1">
    <location>
        <begin position="534"/>
        <end position="558"/>
    </location>
</feature>
<feature type="region of interest" description="Disordered" evidence="1">
    <location>
        <begin position="518"/>
        <end position="558"/>
    </location>
</feature>
<reference evidence="4 5" key="1">
    <citation type="submission" date="2019-09" db="EMBL/GenBank/DDBJ databases">
        <title>Genome sequence of Hymenobacter sp. M3.</title>
        <authorList>
            <person name="Srinivasan S."/>
        </authorList>
    </citation>
    <scope>NUCLEOTIDE SEQUENCE [LARGE SCALE GENOMIC DNA]</scope>
    <source>
        <strain evidence="4 5">M3</strain>
    </source>
</reference>
<dbReference type="InterPro" id="IPR052177">
    <property type="entry name" value="Divisome_Glycosyl_Hydrolase"/>
</dbReference>
<dbReference type="AlphaFoldDB" id="A0A7L5A4H0"/>
<dbReference type="InterPro" id="IPR036116">
    <property type="entry name" value="FN3_sf"/>
</dbReference>
<dbReference type="InterPro" id="IPR017853">
    <property type="entry name" value="GH"/>
</dbReference>